<organism evidence="1 2">
    <name type="scientific">Rubripirellula obstinata</name>
    <dbReference type="NCBI Taxonomy" id="406547"/>
    <lineage>
        <taxon>Bacteria</taxon>
        <taxon>Pseudomonadati</taxon>
        <taxon>Planctomycetota</taxon>
        <taxon>Planctomycetia</taxon>
        <taxon>Pirellulales</taxon>
        <taxon>Pirellulaceae</taxon>
        <taxon>Rubripirellula</taxon>
    </lineage>
</organism>
<sequence length="490" mass="53604">MAPRSLNDDTTFSPLQSDDTMSLKIRSFFAIALSLAISFPATAQDEKLELLLNRSPSPPNAMGYVNIGSLNQLMDDAGMSPSVSENVDDFWFISDLDISKLQPKWEAGYATVKQPVEASKLAKRLGGYVDEIANQKVVWSPDQTYFVPGKENRLGMLRPADRSLLTQWINDDRGYNFSSYLQSQSKPPEDYLSLMLAIDLHGAFSPVPMTKKLEGLTSLKSKRPEAVASILASIDGVSVLIGRRGLNECIVRASFSKAPASLEPIAAELLAELMERGGSAAPEVATWKVSTKENVLSLQGPITESTLSGLMGIFSLQDRAQQANNLGTGGSANPSKSEQAAYRSKKYFDDVNKIVEQTRKHSSQTTGALAKWNDARARKIDELGTLGVDDAMIQFGTNVGELLRGNALTVRQGNIDAGKIKANQGLYNGGYYNNSDGYGYDFNSTADYNRVTAAKTRGNAYADYKDALYQIDQLTAATRRTMTEKFQIQF</sequence>
<gene>
    <name evidence="1" type="ORF">LF1_40820</name>
</gene>
<accession>A0A5B1CMG7</accession>
<evidence type="ECO:0000313" key="1">
    <source>
        <dbReference type="EMBL" id="KAA1261532.1"/>
    </source>
</evidence>
<protein>
    <submittedName>
        <fullName evidence="1">Uncharacterized protein</fullName>
    </submittedName>
</protein>
<dbReference type="AlphaFoldDB" id="A0A5B1CMG7"/>
<evidence type="ECO:0000313" key="2">
    <source>
        <dbReference type="Proteomes" id="UP000322699"/>
    </source>
</evidence>
<proteinExistence type="predicted"/>
<dbReference type="Proteomes" id="UP000322699">
    <property type="component" value="Unassembled WGS sequence"/>
</dbReference>
<comment type="caution">
    <text evidence="1">The sequence shown here is derived from an EMBL/GenBank/DDBJ whole genome shotgun (WGS) entry which is preliminary data.</text>
</comment>
<keyword evidence="2" id="KW-1185">Reference proteome</keyword>
<dbReference type="EMBL" id="VRLW01000001">
    <property type="protein sequence ID" value="KAA1261532.1"/>
    <property type="molecule type" value="Genomic_DNA"/>
</dbReference>
<reference evidence="1 2" key="1">
    <citation type="submission" date="2019-08" db="EMBL/GenBank/DDBJ databases">
        <title>Deep-cultivation of Planctomycetes and their phenomic and genomic characterization uncovers novel biology.</title>
        <authorList>
            <person name="Wiegand S."/>
            <person name="Jogler M."/>
            <person name="Boedeker C."/>
            <person name="Pinto D."/>
            <person name="Vollmers J."/>
            <person name="Rivas-Marin E."/>
            <person name="Kohn T."/>
            <person name="Peeters S.H."/>
            <person name="Heuer A."/>
            <person name="Rast P."/>
            <person name="Oberbeckmann S."/>
            <person name="Bunk B."/>
            <person name="Jeske O."/>
            <person name="Meyerdierks A."/>
            <person name="Storesund J.E."/>
            <person name="Kallscheuer N."/>
            <person name="Luecker S."/>
            <person name="Lage O.M."/>
            <person name="Pohl T."/>
            <person name="Merkel B.J."/>
            <person name="Hornburger P."/>
            <person name="Mueller R.-W."/>
            <person name="Bruemmer F."/>
            <person name="Labrenz M."/>
            <person name="Spormann A.M."/>
            <person name="Op Den Camp H."/>
            <person name="Overmann J."/>
            <person name="Amann R."/>
            <person name="Jetten M.S.M."/>
            <person name="Mascher T."/>
            <person name="Medema M.H."/>
            <person name="Devos D.P."/>
            <person name="Kaster A.-K."/>
            <person name="Ovreas L."/>
            <person name="Rohde M."/>
            <person name="Galperin M.Y."/>
            <person name="Jogler C."/>
        </authorList>
    </citation>
    <scope>NUCLEOTIDE SEQUENCE [LARGE SCALE GENOMIC DNA]</scope>
    <source>
        <strain evidence="1 2">LF1</strain>
    </source>
</reference>
<dbReference type="RefSeq" id="WP_235033397.1">
    <property type="nucleotide sequence ID" value="NZ_LWSK01000053.1"/>
</dbReference>
<name>A0A5B1CMG7_9BACT</name>